<dbReference type="InterPro" id="IPR029063">
    <property type="entry name" value="SAM-dependent_MTases_sf"/>
</dbReference>
<keyword evidence="9" id="KW-1185">Reference proteome</keyword>
<dbReference type="GO" id="GO:0005737">
    <property type="term" value="C:cytoplasm"/>
    <property type="evidence" value="ECO:0007669"/>
    <property type="project" value="UniProtKB-SubCell"/>
</dbReference>
<dbReference type="HAMAP" id="MF_01872">
    <property type="entry name" value="tRNA_methyltr_YfiC"/>
    <property type="match status" value="1"/>
</dbReference>
<reference evidence="9" key="1">
    <citation type="submission" date="2016-10" db="EMBL/GenBank/DDBJ databases">
        <authorList>
            <person name="Varghese N."/>
            <person name="Submissions S."/>
        </authorList>
    </citation>
    <scope>NUCLEOTIDE SEQUENCE [LARGE SCALE GENOMIC DNA]</scope>
    <source>
        <strain evidence="9">CGMCC 1.12402</strain>
    </source>
</reference>
<dbReference type="InterPro" id="IPR022882">
    <property type="entry name" value="tRNA_adenine-N6_MeTrfase"/>
</dbReference>
<dbReference type="STRING" id="1267423.SAMN05216290_3293"/>
<dbReference type="GO" id="GO:0008033">
    <property type="term" value="P:tRNA processing"/>
    <property type="evidence" value="ECO:0007669"/>
    <property type="project" value="UniProtKB-UniRule"/>
</dbReference>
<dbReference type="InterPro" id="IPR050210">
    <property type="entry name" value="tRNA_Adenine-N(6)_MTase"/>
</dbReference>
<evidence type="ECO:0000313" key="8">
    <source>
        <dbReference type="EMBL" id="SEW37370.1"/>
    </source>
</evidence>
<dbReference type="Proteomes" id="UP000199437">
    <property type="component" value="Unassembled WGS sequence"/>
</dbReference>
<name>A0A1I0R9E5_9BACT</name>
<sequence length="235" mass="26135">MPNSYFQFKQFRIEQGAAGMKVTTDGCLLGATVPCPTSGRVLDIGAGTGLLSLMLAQRCALPIDAIEINADAYGQAKENIANSPWADRIHLTHTSLQDYSSEHLYEQIICNPPFFAGHHKGKSANKNQALHSDTLPMKDLVEKAVELLSPKGQLWVMYPEAEMKEFTSLAIRYGLKAYLGLTITNTPKGKVFRKIQSFTPMRIPFGTYGEISIRDEFGEYSTGFTILLKDYYLNL</sequence>
<dbReference type="InterPro" id="IPR007848">
    <property type="entry name" value="Small_mtfrase_dom"/>
</dbReference>
<comment type="catalytic activity">
    <reaction evidence="6">
        <text>adenosine(37) in tRNA1(Val) + S-adenosyl-L-methionine = N(6)-methyladenosine(37) in tRNA1(Val) + S-adenosyl-L-homocysteine + H(+)</text>
        <dbReference type="Rhea" id="RHEA:43160"/>
        <dbReference type="Rhea" id="RHEA-COMP:10369"/>
        <dbReference type="Rhea" id="RHEA-COMP:10370"/>
        <dbReference type="ChEBI" id="CHEBI:15378"/>
        <dbReference type="ChEBI" id="CHEBI:57856"/>
        <dbReference type="ChEBI" id="CHEBI:59789"/>
        <dbReference type="ChEBI" id="CHEBI:74411"/>
        <dbReference type="ChEBI" id="CHEBI:74449"/>
        <dbReference type="EC" id="2.1.1.223"/>
    </reaction>
</comment>
<comment type="similarity">
    <text evidence="6">Belongs to the methyltransferase superfamily. tRNA (adenine-N(6)-)-methyltransferase family.</text>
</comment>
<protein>
    <recommendedName>
        <fullName evidence="6">tRNA1(Val) (adenine(37)-N6)-methyltransferase</fullName>
        <ecNumber evidence="6">2.1.1.223</ecNumber>
    </recommendedName>
    <alternativeName>
        <fullName evidence="6">tRNA m6A37 methyltransferase</fullName>
    </alternativeName>
</protein>
<dbReference type="Gene3D" id="3.40.50.150">
    <property type="entry name" value="Vaccinia Virus protein VP39"/>
    <property type="match status" value="1"/>
</dbReference>
<dbReference type="GO" id="GO:0016430">
    <property type="term" value="F:tRNA (adenine-N6)-methyltransferase activity"/>
    <property type="evidence" value="ECO:0007669"/>
    <property type="project" value="UniProtKB-UniRule"/>
</dbReference>
<keyword evidence="3 6" id="KW-0808">Transferase</keyword>
<dbReference type="Pfam" id="PF05175">
    <property type="entry name" value="MTS"/>
    <property type="match status" value="1"/>
</dbReference>
<evidence type="ECO:0000256" key="5">
    <source>
        <dbReference type="ARBA" id="ARBA00022694"/>
    </source>
</evidence>
<keyword evidence="2 6" id="KW-0489">Methyltransferase</keyword>
<dbReference type="EMBL" id="FOIR01000003">
    <property type="protein sequence ID" value="SEW37370.1"/>
    <property type="molecule type" value="Genomic_DNA"/>
</dbReference>
<proteinExistence type="inferred from homology"/>
<keyword evidence="5 6" id="KW-0819">tRNA processing</keyword>
<evidence type="ECO:0000256" key="4">
    <source>
        <dbReference type="ARBA" id="ARBA00022691"/>
    </source>
</evidence>
<gene>
    <name evidence="8" type="ORF">SAMN05216290_3293</name>
</gene>
<dbReference type="GeneID" id="99987970"/>
<keyword evidence="1 6" id="KW-0963">Cytoplasm</keyword>
<dbReference type="CDD" id="cd02440">
    <property type="entry name" value="AdoMet_MTases"/>
    <property type="match status" value="1"/>
</dbReference>
<keyword evidence="4 6" id="KW-0949">S-adenosyl-L-methionine</keyword>
<dbReference type="PANTHER" id="PTHR47739:SF1">
    <property type="entry name" value="TRNA1(VAL) (ADENINE(37)-N6)-METHYLTRANSFERASE"/>
    <property type="match status" value="1"/>
</dbReference>
<dbReference type="AlphaFoldDB" id="A0A1I0R9E5"/>
<organism evidence="8 9">
    <name type="scientific">Roseivirga pacifica</name>
    <dbReference type="NCBI Taxonomy" id="1267423"/>
    <lineage>
        <taxon>Bacteria</taxon>
        <taxon>Pseudomonadati</taxon>
        <taxon>Bacteroidota</taxon>
        <taxon>Cytophagia</taxon>
        <taxon>Cytophagales</taxon>
        <taxon>Roseivirgaceae</taxon>
        <taxon>Roseivirga</taxon>
    </lineage>
</organism>
<feature type="domain" description="Methyltransferase small" evidence="7">
    <location>
        <begin position="28"/>
        <end position="158"/>
    </location>
</feature>
<evidence type="ECO:0000256" key="2">
    <source>
        <dbReference type="ARBA" id="ARBA00022603"/>
    </source>
</evidence>
<dbReference type="SUPFAM" id="SSF53335">
    <property type="entry name" value="S-adenosyl-L-methionine-dependent methyltransferases"/>
    <property type="match status" value="1"/>
</dbReference>
<evidence type="ECO:0000256" key="6">
    <source>
        <dbReference type="HAMAP-Rule" id="MF_01872"/>
    </source>
</evidence>
<evidence type="ECO:0000256" key="3">
    <source>
        <dbReference type="ARBA" id="ARBA00022679"/>
    </source>
</evidence>
<evidence type="ECO:0000313" key="9">
    <source>
        <dbReference type="Proteomes" id="UP000199437"/>
    </source>
</evidence>
<dbReference type="RefSeq" id="WP_090259893.1">
    <property type="nucleotide sequence ID" value="NZ_FOIR01000003.1"/>
</dbReference>
<comment type="function">
    <text evidence="6">Specifically methylates the adenine in position 37 of tRNA(1)(Val) (anticodon cmo5UAC).</text>
</comment>
<comment type="subcellular location">
    <subcellularLocation>
        <location evidence="6">Cytoplasm</location>
    </subcellularLocation>
</comment>
<accession>A0A1I0R9E5</accession>
<dbReference type="GO" id="GO:0032259">
    <property type="term" value="P:methylation"/>
    <property type="evidence" value="ECO:0007669"/>
    <property type="project" value="UniProtKB-KW"/>
</dbReference>
<dbReference type="EC" id="2.1.1.223" evidence="6"/>
<dbReference type="OrthoDB" id="5383291at2"/>
<evidence type="ECO:0000256" key="1">
    <source>
        <dbReference type="ARBA" id="ARBA00022490"/>
    </source>
</evidence>
<dbReference type="PANTHER" id="PTHR47739">
    <property type="entry name" value="TRNA1(VAL) (ADENINE(37)-N6)-METHYLTRANSFERASE"/>
    <property type="match status" value="1"/>
</dbReference>
<evidence type="ECO:0000259" key="7">
    <source>
        <dbReference type="Pfam" id="PF05175"/>
    </source>
</evidence>